<evidence type="ECO:0000313" key="1">
    <source>
        <dbReference type="EMBL" id="KKN60991.1"/>
    </source>
</evidence>
<accession>A0A0F9UIC5</accession>
<gene>
    <name evidence="1" type="ORF">LCGC14_0526160</name>
</gene>
<organism evidence="1">
    <name type="scientific">marine sediment metagenome</name>
    <dbReference type="NCBI Taxonomy" id="412755"/>
    <lineage>
        <taxon>unclassified sequences</taxon>
        <taxon>metagenomes</taxon>
        <taxon>ecological metagenomes</taxon>
    </lineage>
</organism>
<sequence>MNRNRKLLIGARREMLVIIDKAAPRYVNGKEIRRIKCKCDCGGATVINACQFGKTKSCGCLSYAGLNRKHDPWYVEFLRFQRSNNARKNPAIWGLSLECLRRYAVNHVIIVGLRLLFLLKLEI</sequence>
<name>A0A0F9UIC5_9ZZZZ</name>
<reference evidence="1" key="1">
    <citation type="journal article" date="2015" name="Nature">
        <title>Complex archaea that bridge the gap between prokaryotes and eukaryotes.</title>
        <authorList>
            <person name="Spang A."/>
            <person name="Saw J.H."/>
            <person name="Jorgensen S.L."/>
            <person name="Zaremba-Niedzwiedzka K."/>
            <person name="Martijn J."/>
            <person name="Lind A.E."/>
            <person name="van Eijk R."/>
            <person name="Schleper C."/>
            <person name="Guy L."/>
            <person name="Ettema T.J."/>
        </authorList>
    </citation>
    <scope>NUCLEOTIDE SEQUENCE</scope>
</reference>
<dbReference type="AlphaFoldDB" id="A0A0F9UIC5"/>
<protein>
    <submittedName>
        <fullName evidence="1">Uncharacterized protein</fullName>
    </submittedName>
</protein>
<dbReference type="EMBL" id="LAZR01000675">
    <property type="protein sequence ID" value="KKN60991.1"/>
    <property type="molecule type" value="Genomic_DNA"/>
</dbReference>
<comment type="caution">
    <text evidence="1">The sequence shown here is derived from an EMBL/GenBank/DDBJ whole genome shotgun (WGS) entry which is preliminary data.</text>
</comment>
<proteinExistence type="predicted"/>